<proteinExistence type="predicted"/>
<sequence length="138" mass="14785">MQIQHPVILVSACLVGLCTRYDAKLKPSRHCLAMLNKTSWIPVCPEQLGGLPTPREAANIRGGDGDAVLNGIATVITKNGTDLTQEFIKGAKEIEKIVNLLHVEKAYLKAGSPSCAVADPIGVTAALLRRRGVELVEF</sequence>
<organism evidence="1 2">
    <name type="scientific">Desulforhopalus singaporensis</name>
    <dbReference type="NCBI Taxonomy" id="91360"/>
    <lineage>
        <taxon>Bacteria</taxon>
        <taxon>Pseudomonadati</taxon>
        <taxon>Thermodesulfobacteriota</taxon>
        <taxon>Desulfobulbia</taxon>
        <taxon>Desulfobulbales</taxon>
        <taxon>Desulfocapsaceae</taxon>
        <taxon>Desulforhopalus</taxon>
    </lineage>
</organism>
<dbReference type="InterPro" id="IPR007553">
    <property type="entry name" value="2-thiour_desulf"/>
</dbReference>
<protein>
    <submittedName>
        <fullName evidence="1">Uncharacterized conserved protein YbbK, DUF523 family</fullName>
    </submittedName>
</protein>
<keyword evidence="2" id="KW-1185">Reference proteome</keyword>
<dbReference type="EMBL" id="FNJI01000005">
    <property type="protein sequence ID" value="SDO75780.1"/>
    <property type="molecule type" value="Genomic_DNA"/>
</dbReference>
<dbReference type="RefSeq" id="WP_092220379.1">
    <property type="nucleotide sequence ID" value="NZ_FNJI01000005.1"/>
</dbReference>
<accession>A0A1H0M6Q4</accession>
<evidence type="ECO:0000313" key="2">
    <source>
        <dbReference type="Proteomes" id="UP000199073"/>
    </source>
</evidence>
<dbReference type="AlphaFoldDB" id="A0A1H0M6Q4"/>
<dbReference type="OrthoDB" id="495783at2"/>
<name>A0A1H0M6Q4_9BACT</name>
<dbReference type="PANTHER" id="PTHR30087:SF1">
    <property type="entry name" value="HYPOTHETICAL CYTOSOLIC PROTEIN"/>
    <property type="match status" value="1"/>
</dbReference>
<reference evidence="1 2" key="1">
    <citation type="submission" date="2016-10" db="EMBL/GenBank/DDBJ databases">
        <authorList>
            <person name="de Groot N.N."/>
        </authorList>
    </citation>
    <scope>NUCLEOTIDE SEQUENCE [LARGE SCALE GENOMIC DNA]</scope>
    <source>
        <strain evidence="1 2">DSM 12130</strain>
    </source>
</reference>
<dbReference type="STRING" id="91360.SAMN05660330_00993"/>
<gene>
    <name evidence="1" type="ORF">SAMN05660330_00993</name>
</gene>
<dbReference type="Pfam" id="PF04463">
    <property type="entry name" value="2-thiour_desulf"/>
    <property type="match status" value="1"/>
</dbReference>
<dbReference type="PANTHER" id="PTHR30087">
    <property type="entry name" value="INNER MEMBRANE PROTEIN"/>
    <property type="match status" value="1"/>
</dbReference>
<dbReference type="Proteomes" id="UP000199073">
    <property type="component" value="Unassembled WGS sequence"/>
</dbReference>
<evidence type="ECO:0000313" key="1">
    <source>
        <dbReference type="EMBL" id="SDO75780.1"/>
    </source>
</evidence>